<organism evidence="1 2">
    <name type="scientific">Chitinophaga varians</name>
    <dbReference type="NCBI Taxonomy" id="2202339"/>
    <lineage>
        <taxon>Bacteria</taxon>
        <taxon>Pseudomonadati</taxon>
        <taxon>Bacteroidota</taxon>
        <taxon>Chitinophagia</taxon>
        <taxon>Chitinophagales</taxon>
        <taxon>Chitinophagaceae</taxon>
        <taxon>Chitinophaga</taxon>
    </lineage>
</organism>
<evidence type="ECO:0008006" key="3">
    <source>
        <dbReference type="Google" id="ProtNLM"/>
    </source>
</evidence>
<dbReference type="InterPro" id="IPR029032">
    <property type="entry name" value="AhpD-like"/>
</dbReference>
<accession>A0A847RY07</accession>
<dbReference type="Proteomes" id="UP000570474">
    <property type="component" value="Unassembled WGS sequence"/>
</dbReference>
<evidence type="ECO:0000313" key="1">
    <source>
        <dbReference type="EMBL" id="NLR66884.1"/>
    </source>
</evidence>
<dbReference type="Gene3D" id="1.20.1290.10">
    <property type="entry name" value="AhpD-like"/>
    <property type="match status" value="1"/>
</dbReference>
<protein>
    <recommendedName>
        <fullName evidence="3">Carboxymuconolactone decarboxylase-like domain-containing protein</fullName>
    </recommendedName>
</protein>
<dbReference type="SUPFAM" id="SSF69118">
    <property type="entry name" value="AhpD-like"/>
    <property type="match status" value="1"/>
</dbReference>
<gene>
    <name evidence="1" type="ORF">HGH92_21425</name>
</gene>
<dbReference type="EMBL" id="JABAIA010000002">
    <property type="protein sequence ID" value="NLR66884.1"/>
    <property type="molecule type" value="Genomic_DNA"/>
</dbReference>
<name>A0A847RY07_9BACT</name>
<reference evidence="1 2" key="1">
    <citation type="submission" date="2020-04" db="EMBL/GenBank/DDBJ databases">
        <authorList>
            <person name="Yin C."/>
        </authorList>
    </citation>
    <scope>NUCLEOTIDE SEQUENCE [LARGE SCALE GENOMIC DNA]</scope>
    <source>
        <strain evidence="1 2">Ae27</strain>
    </source>
</reference>
<dbReference type="AlphaFoldDB" id="A0A847RY07"/>
<proteinExistence type="predicted"/>
<comment type="caution">
    <text evidence="1">The sequence shown here is derived from an EMBL/GenBank/DDBJ whole genome shotgun (WGS) entry which is preliminary data.</text>
</comment>
<sequence length="51" mass="5475">MTLLADTHVPDEVFSTATAVFTKEEVAVVTMAIVVINAWNRIVVTSRTAVG</sequence>
<keyword evidence="2" id="KW-1185">Reference proteome</keyword>
<evidence type="ECO:0000313" key="2">
    <source>
        <dbReference type="Proteomes" id="UP000570474"/>
    </source>
</evidence>